<dbReference type="InterPro" id="IPR051913">
    <property type="entry name" value="GH2_Domain-Containing"/>
</dbReference>
<evidence type="ECO:0000313" key="8">
    <source>
        <dbReference type="Proteomes" id="UP000289794"/>
    </source>
</evidence>
<feature type="domain" description="Glycoside hydrolase family 2 catalytic" evidence="5">
    <location>
        <begin position="403"/>
        <end position="519"/>
    </location>
</feature>
<dbReference type="Pfam" id="PF00703">
    <property type="entry name" value="Glyco_hydro_2"/>
    <property type="match status" value="1"/>
</dbReference>
<dbReference type="GO" id="GO:0005975">
    <property type="term" value="P:carbohydrate metabolic process"/>
    <property type="evidence" value="ECO:0007669"/>
    <property type="project" value="InterPro"/>
</dbReference>
<organism evidence="7 8">
    <name type="scientific">Blautia producta</name>
    <dbReference type="NCBI Taxonomy" id="33035"/>
    <lineage>
        <taxon>Bacteria</taxon>
        <taxon>Bacillati</taxon>
        <taxon>Bacillota</taxon>
        <taxon>Clostridia</taxon>
        <taxon>Lachnospirales</taxon>
        <taxon>Lachnospiraceae</taxon>
        <taxon>Blautia</taxon>
    </lineage>
</organism>
<dbReference type="SUPFAM" id="SSF49785">
    <property type="entry name" value="Galactose-binding domain-like"/>
    <property type="match status" value="1"/>
</dbReference>
<feature type="domain" description="Glycoside hydrolase family 2 immunoglobulin-like beta-sandwich" evidence="4">
    <location>
        <begin position="258"/>
        <end position="394"/>
    </location>
</feature>
<dbReference type="SUPFAM" id="SSF51445">
    <property type="entry name" value="(Trans)glycosidases"/>
    <property type="match status" value="1"/>
</dbReference>
<evidence type="ECO:0000256" key="2">
    <source>
        <dbReference type="ARBA" id="ARBA00022801"/>
    </source>
</evidence>
<dbReference type="Gene3D" id="2.60.120.260">
    <property type="entry name" value="Galactose-binding domain-like"/>
    <property type="match status" value="1"/>
</dbReference>
<sequence>MIFEMKNDEFANIAAGGVSTGGKGLEAQKPEVFKKEVWALESAEAPYIFPPKMHTRKELYRELERQKAQYRPFMRKLAPAFETLEQRQEVKEFYWREETEADRTDFPGVLEGRGEWQKVTVPHYGGPLGNAVTYYRTGFSAERSGDEGIYLLFRGVDYIADVFVNGALAGSHEGFFAPFELDITKYVKAGENTLVVRVKNDFVHKRNERRRGETMYGGDKIYAATGPGYDDPQMGWHHCPPGMGIWQPVYVVVKNRCSIRDIYVRPLPEEDEAEVWMEIFKSDPGYQEIQVNLSLYGRNFQETVFEDLCYKPSTGCAIGLGDSFTEANLTASGEIEKPVQLFMEKGMNYLRIPISMKSFRWWTPKSPYLYEIQAELRDREGRVLHRDSQSFGMRSFYMDTEEIPRGNFYLNGERIRLRGANTMGHEQQCIMKGDMGQLTEDILLAKICNMNFLRLTQRPVQEEVYEYCDMLGLMTQTDLPLFGVLRIPQFAEALRQTEEMEKMVRKHPCNILVSYINEPFPNAYNQPHRHLSRADLMRFFTCADEVVKMNNPERVTKHVDGDYDPPSTTLPDNHCYTMWYNGSGVDAGALYKGYWLPVKKDWNYGCGEFGTEGLDSLEIMEKYYPREWLPDAACREKDWTPAKIAASQSWNFHFFFYDTPHTLKGWIQASREHQARATKWMTEAFRRNKRIVSMAVHLFIDAFPAGWMKAVMDVDRNPKPAYFAYRDALTPVMLSLRTDRMSYCSGQRVSVEIWGCNDENRRYEDTVICYQAEWYGETEKHKNAGSGILIGQGTVKKSLPECTSAYLGSVEFEIPKEIGQQEGRGILLITAGIRKEDGEFIHYNQMELQVHRNLGVPDGAGACLIGEKGKASEAARELGLQVRQIGEMKPGDVFLADDWRAFERMEEDVLHKAAEGFKIIFLELDPGTYRIGEAVITVKDSGMLPMHFVSSNTEHRMTQGFGPFDFRNWYDRSADRITPILETTFTGEGFIPILQSGNTDENGEWGHAAAAAEIPMEQGKIYICQVKLAGRMEDNPAAKEFAVRMISPDNRESKGEEER</sequence>
<evidence type="ECO:0000259" key="6">
    <source>
        <dbReference type="Pfam" id="PF22666"/>
    </source>
</evidence>
<evidence type="ECO:0000259" key="4">
    <source>
        <dbReference type="Pfam" id="PF00703"/>
    </source>
</evidence>
<dbReference type="InterPro" id="IPR006103">
    <property type="entry name" value="Glyco_hydro_2_cat"/>
</dbReference>
<dbReference type="SUPFAM" id="SSF49303">
    <property type="entry name" value="beta-Galactosidase/glucuronidase domain"/>
    <property type="match status" value="1"/>
</dbReference>
<dbReference type="EMBL" id="CP035945">
    <property type="protein sequence ID" value="QBE96176.1"/>
    <property type="molecule type" value="Genomic_DNA"/>
</dbReference>
<dbReference type="Proteomes" id="UP000289794">
    <property type="component" value="Chromosome"/>
</dbReference>
<evidence type="ECO:0000259" key="5">
    <source>
        <dbReference type="Pfam" id="PF02836"/>
    </source>
</evidence>
<dbReference type="Pfam" id="PF02836">
    <property type="entry name" value="Glyco_hydro_2_C"/>
    <property type="match status" value="1"/>
</dbReference>
<evidence type="ECO:0000256" key="3">
    <source>
        <dbReference type="ARBA" id="ARBA00023295"/>
    </source>
</evidence>
<evidence type="ECO:0000256" key="1">
    <source>
        <dbReference type="ARBA" id="ARBA00007401"/>
    </source>
</evidence>
<dbReference type="EC" id="3.2.1.23" evidence="7"/>
<feature type="domain" description="Beta-mannosidase-like galactose-binding" evidence="6">
    <location>
        <begin position="134"/>
        <end position="213"/>
    </location>
</feature>
<proteinExistence type="inferred from homology"/>
<dbReference type="Gene3D" id="3.20.20.80">
    <property type="entry name" value="Glycosidases"/>
    <property type="match status" value="1"/>
</dbReference>
<dbReference type="InterPro" id="IPR013783">
    <property type="entry name" value="Ig-like_fold"/>
</dbReference>
<dbReference type="InterPro" id="IPR017853">
    <property type="entry name" value="GH"/>
</dbReference>
<accession>A0A4P6LVT2</accession>
<dbReference type="AlphaFoldDB" id="A0A4P6LVT2"/>
<keyword evidence="3 7" id="KW-0326">Glycosidase</keyword>
<dbReference type="InterPro" id="IPR006102">
    <property type="entry name" value="Ig-like_GH2"/>
</dbReference>
<dbReference type="PANTHER" id="PTHR42732">
    <property type="entry name" value="BETA-GALACTOSIDASE"/>
    <property type="match status" value="1"/>
</dbReference>
<protein>
    <submittedName>
        <fullName evidence="7">Evolved beta-galactosidase subunit alpha</fullName>
        <ecNumber evidence="7">3.2.1.23</ecNumber>
    </submittedName>
</protein>
<comment type="similarity">
    <text evidence="1">Belongs to the glycosyl hydrolase 2 family.</text>
</comment>
<reference evidence="7 8" key="1">
    <citation type="submission" date="2019-01" db="EMBL/GenBank/DDBJ databases">
        <title>PMF-metabolizing Aryl O-demethylase.</title>
        <authorList>
            <person name="Kim M."/>
        </authorList>
    </citation>
    <scope>NUCLEOTIDE SEQUENCE [LARGE SCALE GENOMIC DNA]</scope>
    <source>
        <strain evidence="7 8">PMF1</strain>
    </source>
</reference>
<dbReference type="InterPro" id="IPR054593">
    <property type="entry name" value="Beta-mannosidase-like_N2"/>
</dbReference>
<gene>
    <name evidence="7" type="primary">ebgA_3</name>
    <name evidence="7" type="ORF">PMF13cell1_01714</name>
</gene>
<dbReference type="InterPro" id="IPR036156">
    <property type="entry name" value="Beta-gal/glucu_dom_sf"/>
</dbReference>
<dbReference type="InterPro" id="IPR008979">
    <property type="entry name" value="Galactose-bd-like_sf"/>
</dbReference>
<dbReference type="Gene3D" id="2.60.40.10">
    <property type="entry name" value="Immunoglobulins"/>
    <property type="match status" value="1"/>
</dbReference>
<dbReference type="Pfam" id="PF22666">
    <property type="entry name" value="Glyco_hydro_2_N2"/>
    <property type="match status" value="1"/>
</dbReference>
<evidence type="ECO:0000313" key="7">
    <source>
        <dbReference type="EMBL" id="QBE96176.1"/>
    </source>
</evidence>
<dbReference type="GO" id="GO:0004565">
    <property type="term" value="F:beta-galactosidase activity"/>
    <property type="evidence" value="ECO:0007669"/>
    <property type="project" value="UniProtKB-EC"/>
</dbReference>
<name>A0A4P6LVT2_9FIRM</name>
<dbReference type="PANTHER" id="PTHR42732:SF1">
    <property type="entry name" value="BETA-MANNOSIDASE"/>
    <property type="match status" value="1"/>
</dbReference>
<dbReference type="KEGG" id="bpro:PMF13cell1_01714"/>
<keyword evidence="2 7" id="KW-0378">Hydrolase</keyword>